<comment type="similarity">
    <text evidence="2">Belongs to the DAMOX/DASOX family.</text>
</comment>
<dbReference type="SUPFAM" id="SSF54373">
    <property type="entry name" value="FAD-linked reductases, C-terminal domain"/>
    <property type="match status" value="1"/>
</dbReference>
<dbReference type="InterPro" id="IPR006181">
    <property type="entry name" value="D-amino_acid_oxidase_CS"/>
</dbReference>
<feature type="binding site" evidence="6">
    <location>
        <position position="189"/>
    </location>
    <ligand>
        <name>FAD</name>
        <dbReference type="ChEBI" id="CHEBI:57692"/>
    </ligand>
</feature>
<evidence type="ECO:0000256" key="3">
    <source>
        <dbReference type="ARBA" id="ARBA00022630"/>
    </source>
</evidence>
<evidence type="ECO:0000256" key="7">
    <source>
        <dbReference type="SAM" id="MobiDB-lite"/>
    </source>
</evidence>
<dbReference type="GO" id="GO:0019478">
    <property type="term" value="P:D-amino acid catabolic process"/>
    <property type="evidence" value="ECO:0007669"/>
    <property type="project" value="TreeGrafter"/>
</dbReference>
<dbReference type="InterPro" id="IPR006076">
    <property type="entry name" value="FAD-dep_OxRdtase"/>
</dbReference>
<dbReference type="PANTHER" id="PTHR11530">
    <property type="entry name" value="D-AMINO ACID OXIDASE"/>
    <property type="match status" value="1"/>
</dbReference>
<keyword evidence="3" id="KW-0285">Flavoprotein</keyword>
<dbReference type="OrthoDB" id="2015447at2759"/>
<dbReference type="Gene3D" id="3.40.50.720">
    <property type="entry name" value="NAD(P)-binding Rossmann-like Domain"/>
    <property type="match status" value="1"/>
</dbReference>
<dbReference type="GO" id="GO:0071949">
    <property type="term" value="F:FAD binding"/>
    <property type="evidence" value="ECO:0007669"/>
    <property type="project" value="InterPro"/>
</dbReference>
<feature type="binding site" evidence="6">
    <location>
        <position position="227"/>
    </location>
    <ligand>
        <name>D-dopa</name>
        <dbReference type="ChEBI" id="CHEBI:149689"/>
    </ligand>
</feature>
<gene>
    <name evidence="9" type="ORF">QR98_0067430</name>
</gene>
<evidence type="ECO:0000259" key="8">
    <source>
        <dbReference type="Pfam" id="PF01266"/>
    </source>
</evidence>
<dbReference type="PROSITE" id="PS00677">
    <property type="entry name" value="DAO"/>
    <property type="match status" value="1"/>
</dbReference>
<dbReference type="Proteomes" id="UP000616769">
    <property type="component" value="Unassembled WGS sequence"/>
</dbReference>
<dbReference type="GO" id="GO:0005737">
    <property type="term" value="C:cytoplasm"/>
    <property type="evidence" value="ECO:0007669"/>
    <property type="project" value="TreeGrafter"/>
</dbReference>
<dbReference type="EMBL" id="JXLN01012232">
    <property type="protein sequence ID" value="KPM08229.1"/>
    <property type="molecule type" value="Genomic_DNA"/>
</dbReference>
<accession>A0A132ABI4</accession>
<comment type="cofactor">
    <cofactor evidence="1 6">
        <name>FAD</name>
        <dbReference type="ChEBI" id="CHEBI:57692"/>
    </cofactor>
</comment>
<feature type="compositionally biased region" description="Basic and acidic residues" evidence="7">
    <location>
        <begin position="344"/>
        <end position="355"/>
    </location>
</feature>
<evidence type="ECO:0000313" key="9">
    <source>
        <dbReference type="EMBL" id="KPM08229.1"/>
    </source>
</evidence>
<name>A0A132ABI4_SARSC</name>
<feature type="region of interest" description="Disordered" evidence="7">
    <location>
        <begin position="344"/>
        <end position="364"/>
    </location>
</feature>
<reference evidence="9 10" key="1">
    <citation type="journal article" date="2015" name="Parasit. Vectors">
        <title>Draft genome of the scabies mite.</title>
        <authorList>
            <person name="Rider S.D.Jr."/>
            <person name="Morgan M.S."/>
            <person name="Arlian L.G."/>
        </authorList>
    </citation>
    <scope>NUCLEOTIDE SEQUENCE [LARGE SCALE GENOMIC DNA]</scope>
    <source>
        <strain evidence="9">Arlian Lab</strain>
    </source>
</reference>
<dbReference type="GO" id="GO:0003884">
    <property type="term" value="F:D-amino-acid oxidase activity"/>
    <property type="evidence" value="ECO:0007669"/>
    <property type="project" value="InterPro"/>
</dbReference>
<evidence type="ECO:0000256" key="4">
    <source>
        <dbReference type="ARBA" id="ARBA00022827"/>
    </source>
</evidence>
<dbReference type="AlphaFoldDB" id="A0A132ABI4"/>
<organism evidence="9 10">
    <name type="scientific">Sarcoptes scabiei</name>
    <name type="common">Itch mite</name>
    <name type="synonym">Acarus scabiei</name>
    <dbReference type="NCBI Taxonomy" id="52283"/>
    <lineage>
        <taxon>Eukaryota</taxon>
        <taxon>Metazoa</taxon>
        <taxon>Ecdysozoa</taxon>
        <taxon>Arthropoda</taxon>
        <taxon>Chelicerata</taxon>
        <taxon>Arachnida</taxon>
        <taxon>Acari</taxon>
        <taxon>Acariformes</taxon>
        <taxon>Sarcoptiformes</taxon>
        <taxon>Astigmata</taxon>
        <taxon>Psoroptidia</taxon>
        <taxon>Sarcoptoidea</taxon>
        <taxon>Sarcoptidae</taxon>
        <taxon>Sarcoptinae</taxon>
        <taxon>Sarcoptes</taxon>
    </lineage>
</organism>
<dbReference type="SUPFAM" id="SSF51971">
    <property type="entry name" value="Nucleotide-binding domain"/>
    <property type="match status" value="1"/>
</dbReference>
<dbReference type="Pfam" id="PF01266">
    <property type="entry name" value="DAO"/>
    <property type="match status" value="1"/>
</dbReference>
<evidence type="ECO:0000256" key="2">
    <source>
        <dbReference type="ARBA" id="ARBA00006730"/>
    </source>
</evidence>
<dbReference type="VEuPathDB" id="VectorBase:SSCA004238"/>
<proteinExistence type="inferred from homology"/>
<sequence>MKKSKPEIAVIGAGAVGLSTALCIKQTIPSVNVTVVADKFLDETLSYGAGGFFRPEVNIGKDRSTIKQWANDSYERYSLLARAEPESGNSFVSGYQLSSYSADSMRNELIEAIVPEPVRNLTASEMSRFPAHFKYGIAWNSIITDPRYYLPYLQKKIDNLGGRLLKQHIDSFEEFFIKNSSYDLLVNCTGFEASRLTDDHLIIPVRGQAFKVKADWIKNFYFADGAYVLPGRDYVTVGGIKEFGSSNTAISKLDSHSIWTRCLELVPSLSDSKIIHEWVGIRPHRQPVRVELEQWHSNRDSSLRRIIVHNYGHGAHGITLSWGTAIDATRLVLQGLTNAIAENHRSDNHPCEHDNLSSSSRAKL</sequence>
<evidence type="ECO:0000256" key="5">
    <source>
        <dbReference type="ARBA" id="ARBA00023002"/>
    </source>
</evidence>
<dbReference type="InterPro" id="IPR023209">
    <property type="entry name" value="DAO"/>
</dbReference>
<dbReference type="Gene3D" id="3.30.9.10">
    <property type="entry name" value="D-Amino Acid Oxidase, subunit A, domain 2"/>
    <property type="match status" value="1"/>
</dbReference>
<keyword evidence="5" id="KW-0560">Oxidoreductase</keyword>
<evidence type="ECO:0000256" key="6">
    <source>
        <dbReference type="PIRSR" id="PIRSR000189-1"/>
    </source>
</evidence>
<evidence type="ECO:0000313" key="10">
    <source>
        <dbReference type="Proteomes" id="UP000616769"/>
    </source>
</evidence>
<dbReference type="PIRSF" id="PIRSF000189">
    <property type="entry name" value="D-aa_oxidase"/>
    <property type="match status" value="1"/>
</dbReference>
<feature type="binding site" evidence="6">
    <location>
        <position position="282"/>
    </location>
    <ligand>
        <name>D-dopa</name>
        <dbReference type="ChEBI" id="CHEBI:149689"/>
    </ligand>
</feature>
<feature type="domain" description="FAD dependent oxidoreductase" evidence="8">
    <location>
        <begin position="8"/>
        <end position="326"/>
    </location>
</feature>
<evidence type="ECO:0000256" key="1">
    <source>
        <dbReference type="ARBA" id="ARBA00001974"/>
    </source>
</evidence>
<keyword evidence="4 6" id="KW-0274">FAD</keyword>
<dbReference type="PANTHER" id="PTHR11530:SF17">
    <property type="entry name" value="RE49860P"/>
    <property type="match status" value="1"/>
</dbReference>
<protein>
    <submittedName>
        <fullName evidence="9">D-aspartate oxidase-like protein</fullName>
    </submittedName>
</protein>
<comment type="caution">
    <text evidence="9">The sequence shown here is derived from an EMBL/GenBank/DDBJ whole genome shotgun (WGS) entry which is preliminary data.</text>
</comment>